<keyword evidence="4" id="KW-1185">Reference proteome</keyword>
<evidence type="ECO:0000259" key="2">
    <source>
        <dbReference type="SMART" id="SM00867"/>
    </source>
</evidence>
<evidence type="ECO:0000256" key="1">
    <source>
        <dbReference type="SAM" id="SignalP"/>
    </source>
</evidence>
<feature type="domain" description="Lipid/polyisoprenoid-binding YceI-like" evidence="2">
    <location>
        <begin position="29"/>
        <end position="194"/>
    </location>
</feature>
<feature type="chain" id="PRO_5011782259" evidence="1">
    <location>
        <begin position="28"/>
        <end position="197"/>
    </location>
</feature>
<name>A0A1H2VY37_9RHOB</name>
<dbReference type="OrthoDB" id="9811006at2"/>
<dbReference type="InterPro" id="IPR007372">
    <property type="entry name" value="Lipid/polyisoprenoid-bd_YceI"/>
</dbReference>
<organism evidence="3 4">
    <name type="scientific">Albimonas donghaensis</name>
    <dbReference type="NCBI Taxonomy" id="356660"/>
    <lineage>
        <taxon>Bacteria</taxon>
        <taxon>Pseudomonadati</taxon>
        <taxon>Pseudomonadota</taxon>
        <taxon>Alphaproteobacteria</taxon>
        <taxon>Rhodobacterales</taxon>
        <taxon>Paracoccaceae</taxon>
        <taxon>Albimonas</taxon>
    </lineage>
</organism>
<dbReference type="Gene3D" id="2.40.128.110">
    <property type="entry name" value="Lipid/polyisoprenoid-binding, YceI-like"/>
    <property type="match status" value="1"/>
</dbReference>
<dbReference type="InterPro" id="IPR036761">
    <property type="entry name" value="TTHA0802/YceI-like_sf"/>
</dbReference>
<dbReference type="SUPFAM" id="SSF101874">
    <property type="entry name" value="YceI-like"/>
    <property type="match status" value="1"/>
</dbReference>
<gene>
    <name evidence="3" type="ORF">SAMN05444336_102199</name>
</gene>
<dbReference type="AlphaFoldDB" id="A0A1H2VY37"/>
<dbReference type="Pfam" id="PF04264">
    <property type="entry name" value="YceI"/>
    <property type="match status" value="1"/>
</dbReference>
<dbReference type="STRING" id="356660.SAMN05444336_102199"/>
<sequence>MRLARQPLFAAALAAPLFAAAALPAAAEPYAIDPSHTSVTFSVDHLGFSVVHGRFSEFEAEIDFDPDAIETASVAFTIKAATVDTGWGPRDEHVRGADFLDVEAYPDITFVSKSVKLISAERAEVTGDVTIKDVTNEEVFEVVLNKMGPSPFNPDQTIAGFTVTGTIDRTDYGIGYGAPAIGVEMPIRIDLEASPAG</sequence>
<feature type="signal peptide" evidence="1">
    <location>
        <begin position="1"/>
        <end position="27"/>
    </location>
</feature>
<dbReference type="SMART" id="SM00867">
    <property type="entry name" value="YceI"/>
    <property type="match status" value="1"/>
</dbReference>
<proteinExistence type="predicted"/>
<reference evidence="3 4" key="1">
    <citation type="submission" date="2016-10" db="EMBL/GenBank/DDBJ databases">
        <authorList>
            <person name="de Groot N.N."/>
        </authorList>
    </citation>
    <scope>NUCLEOTIDE SEQUENCE [LARGE SCALE GENOMIC DNA]</scope>
    <source>
        <strain evidence="3 4">DSM 17890</strain>
    </source>
</reference>
<dbReference type="PANTHER" id="PTHR34406:SF1">
    <property type="entry name" value="PROTEIN YCEI"/>
    <property type="match status" value="1"/>
</dbReference>
<dbReference type="RefSeq" id="WP_092680474.1">
    <property type="nucleotide sequence ID" value="NZ_FNMZ01000002.1"/>
</dbReference>
<accession>A0A1H2VY37</accession>
<dbReference type="Proteomes" id="UP000199118">
    <property type="component" value="Unassembled WGS sequence"/>
</dbReference>
<dbReference type="PANTHER" id="PTHR34406">
    <property type="entry name" value="PROTEIN YCEI"/>
    <property type="match status" value="1"/>
</dbReference>
<protein>
    <submittedName>
        <fullName evidence="3">Polyisoprenoid-binding protein YceI</fullName>
    </submittedName>
</protein>
<evidence type="ECO:0000313" key="3">
    <source>
        <dbReference type="EMBL" id="SDW72914.1"/>
    </source>
</evidence>
<keyword evidence="1" id="KW-0732">Signal</keyword>
<dbReference type="EMBL" id="FNMZ01000002">
    <property type="protein sequence ID" value="SDW72914.1"/>
    <property type="molecule type" value="Genomic_DNA"/>
</dbReference>
<evidence type="ECO:0000313" key="4">
    <source>
        <dbReference type="Proteomes" id="UP000199118"/>
    </source>
</evidence>